<dbReference type="Proteomes" id="UP000030669">
    <property type="component" value="Unassembled WGS sequence"/>
</dbReference>
<dbReference type="SUPFAM" id="SSF53756">
    <property type="entry name" value="UDP-Glycosyltransferase/glycogen phosphorylase"/>
    <property type="match status" value="1"/>
</dbReference>
<protein>
    <recommendedName>
        <fullName evidence="12">Alpha-1,3/1,6-mannosyltransferase ALG2</fullName>
        <ecNumber evidence="12">2.4.1.132</ecNumber>
        <ecNumber evidence="12">2.4.1.257</ecNumber>
    </recommendedName>
    <alternativeName>
        <fullName evidence="12">GDP-Man:Man(1)GlcNAc(2)-PP-Dol alpha-1,3-mannosyltransferase</fullName>
    </alternativeName>
</protein>
<dbReference type="Pfam" id="PF13439">
    <property type="entry name" value="Glyco_transf_4"/>
    <property type="match status" value="1"/>
</dbReference>
<keyword evidence="16" id="KW-1185">Reference proteome</keyword>
<evidence type="ECO:0000256" key="10">
    <source>
        <dbReference type="ARBA" id="ARBA00045103"/>
    </source>
</evidence>
<dbReference type="CDD" id="cd03805">
    <property type="entry name" value="GT4_ALG2-like"/>
    <property type="match status" value="1"/>
</dbReference>
<accession>S7R8H7</accession>
<evidence type="ECO:0000256" key="5">
    <source>
        <dbReference type="ARBA" id="ARBA00022679"/>
    </source>
</evidence>
<dbReference type="OrthoDB" id="448893at2759"/>
<dbReference type="EC" id="2.4.1.132" evidence="12"/>
<gene>
    <name evidence="15" type="ORF">GLOTRDRAFT_141423</name>
</gene>
<evidence type="ECO:0000256" key="4">
    <source>
        <dbReference type="ARBA" id="ARBA00022676"/>
    </source>
</evidence>
<evidence type="ECO:0000259" key="14">
    <source>
        <dbReference type="Pfam" id="PF13439"/>
    </source>
</evidence>
<comment type="catalytic activity">
    <reaction evidence="10 12">
        <text>a beta-D-Man-(1-&gt;4)-beta-D-GlcNAc-(1-&gt;4)-alpha-D-GlcNAc-diphospho-di-trans,poly-cis-dolichol + GDP-alpha-D-mannose = an alpha-D-Man-(1-&gt;3)-beta-D-Man-(1-&gt;4)-beta-D-GlcNAc-(1-&gt;4)-alpha-D-GlcNAc-diphospho-di-trans,poly-cis-dolichol + GDP + H(+)</text>
        <dbReference type="Rhea" id="RHEA:29515"/>
        <dbReference type="Rhea" id="RHEA-COMP:19511"/>
        <dbReference type="Rhea" id="RHEA-COMP:19513"/>
        <dbReference type="ChEBI" id="CHEBI:15378"/>
        <dbReference type="ChEBI" id="CHEBI:57527"/>
        <dbReference type="ChEBI" id="CHEBI:58189"/>
        <dbReference type="ChEBI" id="CHEBI:58472"/>
        <dbReference type="ChEBI" id="CHEBI:132510"/>
        <dbReference type="EC" id="2.4.1.132"/>
    </reaction>
    <physiologicalReaction direction="left-to-right" evidence="10 12">
        <dbReference type="Rhea" id="RHEA:29516"/>
    </physiologicalReaction>
</comment>
<evidence type="ECO:0000313" key="15">
    <source>
        <dbReference type="EMBL" id="EPQ50625.1"/>
    </source>
</evidence>
<dbReference type="GO" id="GO:0102704">
    <property type="term" value="F:GDP-Man:Man(2)GlcNAc(2)-PP-Dol alpha-1,6-mannosyltransferase activity"/>
    <property type="evidence" value="ECO:0007669"/>
    <property type="project" value="UniProtKB-UniRule"/>
</dbReference>
<evidence type="ECO:0000259" key="13">
    <source>
        <dbReference type="Pfam" id="PF00534"/>
    </source>
</evidence>
<dbReference type="Pfam" id="PF00534">
    <property type="entry name" value="Glycos_transf_1"/>
    <property type="match status" value="1"/>
</dbReference>
<dbReference type="GeneID" id="19304767"/>
<feature type="domain" description="Glycosyl transferase family 1" evidence="13">
    <location>
        <begin position="336"/>
        <end position="414"/>
    </location>
</feature>
<dbReference type="Gene3D" id="3.40.50.2000">
    <property type="entry name" value="Glycogen Phosphorylase B"/>
    <property type="match status" value="2"/>
</dbReference>
<keyword evidence="6 12" id="KW-0812">Transmembrane</keyword>
<dbReference type="EMBL" id="KB469314">
    <property type="protein sequence ID" value="EPQ50625.1"/>
    <property type="molecule type" value="Genomic_DNA"/>
</dbReference>
<dbReference type="PANTHER" id="PTHR45918:SF1">
    <property type="entry name" value="ALPHA-1,3_1,6-MANNOSYLTRANSFERASE ALG2"/>
    <property type="match status" value="1"/>
</dbReference>
<feature type="transmembrane region" description="Helical" evidence="12">
    <location>
        <begin position="459"/>
        <end position="480"/>
    </location>
</feature>
<comment type="pathway">
    <text evidence="3 12">Protein modification; protein glycosylation.</text>
</comment>
<evidence type="ECO:0000256" key="11">
    <source>
        <dbReference type="ARBA" id="ARBA00045104"/>
    </source>
</evidence>
<dbReference type="InterPro" id="IPR001296">
    <property type="entry name" value="Glyco_trans_1"/>
</dbReference>
<evidence type="ECO:0000256" key="1">
    <source>
        <dbReference type="ARBA" id="ARBA00003142"/>
    </source>
</evidence>
<dbReference type="EC" id="2.4.1.257" evidence="12"/>
<evidence type="ECO:0000256" key="12">
    <source>
        <dbReference type="RuleBase" id="RU367136"/>
    </source>
</evidence>
<evidence type="ECO:0000256" key="8">
    <source>
        <dbReference type="ARBA" id="ARBA00022989"/>
    </source>
</evidence>
<evidence type="ECO:0000256" key="3">
    <source>
        <dbReference type="ARBA" id="ARBA00004922"/>
    </source>
</evidence>
<keyword evidence="7 12" id="KW-0256">Endoplasmic reticulum</keyword>
<dbReference type="AlphaFoldDB" id="S7R8H7"/>
<name>S7R8H7_GLOTA</name>
<keyword evidence="5 12" id="KW-0808">Transferase</keyword>
<comment type="function">
    <text evidence="1 12">Mannosylates Man(2)GlcNAc(2)-dolichol diphosphate and Man(1)GlcNAc(2)-dolichol diphosphate to form Man(3)GlcNAc(2)-dolichol diphosphate.</text>
</comment>
<dbReference type="HOGENOM" id="CLU_030619_1_0_1"/>
<sequence>MASDTKRLAVAFLHPDLGLGGAERLVVDAALGLQKLGHSVDIYTSHYDPSHCFEETKDGTLRVHCPRPPFPRSIKGKLHILLAHARQLHLTSHIIRKSASKYDVFFVDQLSTCVPILRLLAGKRVVFYCHFPDKLLADGAYVEGKSGQQGSLLKRLYRMPMDWLEEVTTSQADVIIANSKFTASVFKKHFRSIRVNPRVIYPGVNLSAYESSPDWDDPDVRQVVSDRPTLLSLNRFEKKKNTALAVDSFALFRRRLSEQSSIPMETLRLVIAGGYDPRLEDNMMTLVGLIDRAKAKSLSYTIIQPSSSKVTIPPFNMKPENPDIILLLNFTTAQRSALLSSASTLALLYTPTNEHFGIGPIEGMVSGLPVLACDSGGPTESIIDSPASERTGWLRPPDENLWADALVEIVSLSKDERALLAGRGRSRAREMFGMDAMALSLEDALREAVALGPVPGVGALTPLLGFLLAFLLGLVLNSLLGRST</sequence>
<dbReference type="GO" id="GO:0005789">
    <property type="term" value="C:endoplasmic reticulum membrane"/>
    <property type="evidence" value="ECO:0007669"/>
    <property type="project" value="UniProtKB-SubCell"/>
</dbReference>
<dbReference type="STRING" id="670483.S7R8H7"/>
<dbReference type="eggNOG" id="KOG0853">
    <property type="taxonomic scope" value="Eukaryota"/>
</dbReference>
<evidence type="ECO:0000256" key="7">
    <source>
        <dbReference type="ARBA" id="ARBA00022824"/>
    </source>
</evidence>
<comment type="catalytic activity">
    <reaction evidence="11 12">
        <text>an alpha-D-Man-(1-&gt;3)-beta-D-Man-(1-&gt;4)-beta-D-GlcNAc-(1-&gt;4)-alpha-D-GlcNAc-diphospho-di-trans,poly-cis-dolichol + GDP-alpha-D-mannose = an alpha-D-Man-(1-&gt;3)-[alpha-D-Man-(1-&gt;6)]-beta-D-Man-(1-&gt;4)-beta-D-GlcNAc-(1-&gt;4)-alpha-D-GlcNAc-diphospho-di-trans,poly-cis-dolichol + GDP + H(+)</text>
        <dbReference type="Rhea" id="RHEA:29519"/>
        <dbReference type="Rhea" id="RHEA-COMP:19513"/>
        <dbReference type="Rhea" id="RHEA-COMP:19515"/>
        <dbReference type="ChEBI" id="CHEBI:15378"/>
        <dbReference type="ChEBI" id="CHEBI:57527"/>
        <dbReference type="ChEBI" id="CHEBI:58189"/>
        <dbReference type="ChEBI" id="CHEBI:132510"/>
        <dbReference type="ChEBI" id="CHEBI:132511"/>
        <dbReference type="EC" id="2.4.1.257"/>
    </reaction>
    <physiologicalReaction direction="left-to-right" evidence="11 12">
        <dbReference type="Rhea" id="RHEA:29520"/>
    </physiologicalReaction>
</comment>
<dbReference type="PANTHER" id="PTHR45918">
    <property type="entry name" value="ALPHA-1,3/1,6-MANNOSYLTRANSFERASE ALG2"/>
    <property type="match status" value="1"/>
</dbReference>
<dbReference type="GO" id="GO:0004378">
    <property type="term" value="F:GDP-Man:Man(1)GlcNAc(2)-PP-Dol alpha-1,3-mannosyltransferase activity"/>
    <property type="evidence" value="ECO:0007669"/>
    <property type="project" value="UniProtKB-UniRule"/>
</dbReference>
<evidence type="ECO:0000256" key="9">
    <source>
        <dbReference type="ARBA" id="ARBA00023136"/>
    </source>
</evidence>
<keyword evidence="8 12" id="KW-1133">Transmembrane helix</keyword>
<keyword evidence="9 12" id="KW-0472">Membrane</keyword>
<feature type="domain" description="Glycosyltransferase subfamily 4-like N-terminal" evidence="14">
    <location>
        <begin position="20"/>
        <end position="207"/>
    </location>
</feature>
<organism evidence="15 16">
    <name type="scientific">Gloeophyllum trabeum (strain ATCC 11539 / FP-39264 / Madison 617)</name>
    <name type="common">Brown rot fungus</name>
    <dbReference type="NCBI Taxonomy" id="670483"/>
    <lineage>
        <taxon>Eukaryota</taxon>
        <taxon>Fungi</taxon>
        <taxon>Dikarya</taxon>
        <taxon>Basidiomycota</taxon>
        <taxon>Agaricomycotina</taxon>
        <taxon>Agaricomycetes</taxon>
        <taxon>Gloeophyllales</taxon>
        <taxon>Gloeophyllaceae</taxon>
        <taxon>Gloeophyllum</taxon>
    </lineage>
</organism>
<reference evidence="15 16" key="1">
    <citation type="journal article" date="2012" name="Science">
        <title>The Paleozoic origin of enzymatic lignin decomposition reconstructed from 31 fungal genomes.</title>
        <authorList>
            <person name="Floudas D."/>
            <person name="Binder M."/>
            <person name="Riley R."/>
            <person name="Barry K."/>
            <person name="Blanchette R.A."/>
            <person name="Henrissat B."/>
            <person name="Martinez A.T."/>
            <person name="Otillar R."/>
            <person name="Spatafora J.W."/>
            <person name="Yadav J.S."/>
            <person name="Aerts A."/>
            <person name="Benoit I."/>
            <person name="Boyd A."/>
            <person name="Carlson A."/>
            <person name="Copeland A."/>
            <person name="Coutinho P.M."/>
            <person name="de Vries R.P."/>
            <person name="Ferreira P."/>
            <person name="Findley K."/>
            <person name="Foster B."/>
            <person name="Gaskell J."/>
            <person name="Glotzer D."/>
            <person name="Gorecki P."/>
            <person name="Heitman J."/>
            <person name="Hesse C."/>
            <person name="Hori C."/>
            <person name="Igarashi K."/>
            <person name="Jurgens J.A."/>
            <person name="Kallen N."/>
            <person name="Kersten P."/>
            <person name="Kohler A."/>
            <person name="Kuees U."/>
            <person name="Kumar T.K.A."/>
            <person name="Kuo A."/>
            <person name="LaButti K."/>
            <person name="Larrondo L.F."/>
            <person name="Lindquist E."/>
            <person name="Ling A."/>
            <person name="Lombard V."/>
            <person name="Lucas S."/>
            <person name="Lundell T."/>
            <person name="Martin R."/>
            <person name="McLaughlin D.J."/>
            <person name="Morgenstern I."/>
            <person name="Morin E."/>
            <person name="Murat C."/>
            <person name="Nagy L.G."/>
            <person name="Nolan M."/>
            <person name="Ohm R.A."/>
            <person name="Patyshakuliyeva A."/>
            <person name="Rokas A."/>
            <person name="Ruiz-Duenas F.J."/>
            <person name="Sabat G."/>
            <person name="Salamov A."/>
            <person name="Samejima M."/>
            <person name="Schmutz J."/>
            <person name="Slot J.C."/>
            <person name="St John F."/>
            <person name="Stenlid J."/>
            <person name="Sun H."/>
            <person name="Sun S."/>
            <person name="Syed K."/>
            <person name="Tsang A."/>
            <person name="Wiebenga A."/>
            <person name="Young D."/>
            <person name="Pisabarro A."/>
            <person name="Eastwood D.C."/>
            <person name="Martin F."/>
            <person name="Cullen D."/>
            <person name="Grigoriev I.V."/>
            <person name="Hibbett D.S."/>
        </authorList>
    </citation>
    <scope>NUCLEOTIDE SEQUENCE [LARGE SCALE GENOMIC DNA]</scope>
    <source>
        <strain evidence="15 16">ATCC 11539</strain>
    </source>
</reference>
<evidence type="ECO:0000256" key="2">
    <source>
        <dbReference type="ARBA" id="ARBA00004586"/>
    </source>
</evidence>
<dbReference type="OMA" id="AMYMKCP"/>
<evidence type="ECO:0000313" key="16">
    <source>
        <dbReference type="Proteomes" id="UP000030669"/>
    </source>
</evidence>
<comment type="subcellular location">
    <subcellularLocation>
        <location evidence="2 12">Endoplasmic reticulum membrane</location>
    </subcellularLocation>
</comment>
<dbReference type="UniPathway" id="UPA00378"/>
<evidence type="ECO:0000256" key="6">
    <source>
        <dbReference type="ARBA" id="ARBA00022692"/>
    </source>
</evidence>
<dbReference type="InterPro" id="IPR027054">
    <property type="entry name" value="ALG2"/>
</dbReference>
<comment type="similarity">
    <text evidence="12">Belongs to the glycosyltransferase group 1 family.</text>
</comment>
<proteinExistence type="inferred from homology"/>
<keyword evidence="4 12" id="KW-0328">Glycosyltransferase</keyword>
<dbReference type="KEGG" id="gtr:GLOTRDRAFT_141423"/>
<dbReference type="RefSeq" id="XP_007870897.1">
    <property type="nucleotide sequence ID" value="XM_007872706.1"/>
</dbReference>
<dbReference type="InterPro" id="IPR028098">
    <property type="entry name" value="Glyco_trans_4-like_N"/>
</dbReference>